<dbReference type="InterPro" id="IPR039146">
    <property type="entry name" value="GPANK1"/>
</dbReference>
<dbReference type="Pfam" id="PF12796">
    <property type="entry name" value="Ank_2"/>
    <property type="match status" value="1"/>
</dbReference>
<keyword evidence="13" id="KW-1185">Reference proteome</keyword>
<dbReference type="GO" id="GO:0006887">
    <property type="term" value="P:exocytosis"/>
    <property type="evidence" value="ECO:0007669"/>
    <property type="project" value="UniProtKB-KW"/>
</dbReference>
<keyword evidence="4" id="KW-0964">Secreted</keyword>
<dbReference type="AlphaFoldDB" id="A0A4Y2SK85"/>
<feature type="repeat" description="ANK" evidence="10">
    <location>
        <begin position="119"/>
        <end position="151"/>
    </location>
</feature>
<evidence type="ECO:0000256" key="2">
    <source>
        <dbReference type="ARBA" id="ARBA00004613"/>
    </source>
</evidence>
<dbReference type="PANTHER" id="PTHR20923:SF1">
    <property type="entry name" value="G PATCH DOMAIN AND ANKYRIN REPEAT-CONTAINING PROTEIN 1"/>
    <property type="match status" value="1"/>
</dbReference>
<keyword evidence="10" id="KW-0040">ANK repeat</keyword>
<protein>
    <submittedName>
        <fullName evidence="12">Uncharacterized protein</fullName>
    </submittedName>
</protein>
<evidence type="ECO:0000256" key="9">
    <source>
        <dbReference type="ARBA" id="ARBA00023298"/>
    </source>
</evidence>
<feature type="region of interest" description="Disordered" evidence="11">
    <location>
        <begin position="177"/>
        <end position="207"/>
    </location>
</feature>
<evidence type="ECO:0000313" key="12">
    <source>
        <dbReference type="EMBL" id="GBN88026.1"/>
    </source>
</evidence>
<dbReference type="SMART" id="SM00248">
    <property type="entry name" value="ANK"/>
    <property type="match status" value="2"/>
</dbReference>
<dbReference type="InterPro" id="IPR036770">
    <property type="entry name" value="Ankyrin_rpt-contain_sf"/>
</dbReference>
<keyword evidence="9" id="KW-1053">Target membrane</keyword>
<evidence type="ECO:0000256" key="10">
    <source>
        <dbReference type="PROSITE-ProRule" id="PRU00023"/>
    </source>
</evidence>
<evidence type="ECO:0000313" key="13">
    <source>
        <dbReference type="Proteomes" id="UP000499080"/>
    </source>
</evidence>
<sequence>MSAINTLPLKLIPFVTPSEERRNDVINLKSSLVTGLSGSEVRKFYESVVSTLSEQKPTRRAVSISKEREGLKKRKKPTDLTQNSNIKSDSIFLYAQQGDIRRLKQCVESGLSVNQQDAYGWTPVMCATCEGHFSAVEYLLKVGANLDIKCKYGMTVRDIAMKTKNGAIINLLENGVDSSSKKSSPKTQTDEPEAEKFCSDCKVSYKT</sequence>
<evidence type="ECO:0000256" key="3">
    <source>
        <dbReference type="ARBA" id="ARBA00022483"/>
    </source>
</evidence>
<feature type="region of interest" description="Disordered" evidence="11">
    <location>
        <begin position="59"/>
        <end position="80"/>
    </location>
</feature>
<dbReference type="GO" id="GO:0044231">
    <property type="term" value="C:host cell presynaptic membrane"/>
    <property type="evidence" value="ECO:0007669"/>
    <property type="project" value="UniProtKB-KW"/>
</dbReference>
<keyword evidence="7" id="KW-0528">Neurotoxin</keyword>
<dbReference type="PROSITE" id="PS50297">
    <property type="entry name" value="ANK_REP_REGION"/>
    <property type="match status" value="1"/>
</dbReference>
<dbReference type="PANTHER" id="PTHR20923">
    <property type="entry name" value="BAT4 PROTEIN-RELATED"/>
    <property type="match status" value="1"/>
</dbReference>
<dbReference type="Gene3D" id="1.25.40.20">
    <property type="entry name" value="Ankyrin repeat-containing domain"/>
    <property type="match status" value="1"/>
</dbReference>
<dbReference type="EMBL" id="BGPR01022083">
    <property type="protein sequence ID" value="GBN88026.1"/>
    <property type="molecule type" value="Genomic_DNA"/>
</dbReference>
<evidence type="ECO:0000256" key="7">
    <source>
        <dbReference type="ARBA" id="ARBA00022699"/>
    </source>
</evidence>
<evidence type="ECO:0000256" key="8">
    <source>
        <dbReference type="ARBA" id="ARBA00023028"/>
    </source>
</evidence>
<dbReference type="PROSITE" id="PS50088">
    <property type="entry name" value="ANK_REPEAT"/>
    <property type="match status" value="1"/>
</dbReference>
<evidence type="ECO:0000256" key="1">
    <source>
        <dbReference type="ARBA" id="ARBA00004175"/>
    </source>
</evidence>
<evidence type="ECO:0000256" key="6">
    <source>
        <dbReference type="ARBA" id="ARBA00022656"/>
    </source>
</evidence>
<keyword evidence="3" id="KW-0268">Exocytosis</keyword>
<keyword evidence="9" id="KW-0472">Membrane</keyword>
<evidence type="ECO:0000256" key="4">
    <source>
        <dbReference type="ARBA" id="ARBA00022525"/>
    </source>
</evidence>
<comment type="caution">
    <text evidence="12">The sequence shown here is derived from an EMBL/GenBank/DDBJ whole genome shotgun (WGS) entry which is preliminary data.</text>
</comment>
<evidence type="ECO:0000256" key="11">
    <source>
        <dbReference type="SAM" id="MobiDB-lite"/>
    </source>
</evidence>
<reference evidence="12 13" key="1">
    <citation type="journal article" date="2019" name="Sci. Rep.">
        <title>Orb-weaving spider Araneus ventricosus genome elucidates the spidroin gene catalogue.</title>
        <authorList>
            <person name="Kono N."/>
            <person name="Nakamura H."/>
            <person name="Ohtoshi R."/>
            <person name="Moran D.A.P."/>
            <person name="Shinohara A."/>
            <person name="Yoshida Y."/>
            <person name="Fujiwara M."/>
            <person name="Mori M."/>
            <person name="Tomita M."/>
            <person name="Arakawa K."/>
        </authorList>
    </citation>
    <scope>NUCLEOTIDE SEQUENCE [LARGE SCALE GENOMIC DNA]</scope>
</reference>
<proteinExistence type="predicted"/>
<dbReference type="GO" id="GO:0005576">
    <property type="term" value="C:extracellular region"/>
    <property type="evidence" value="ECO:0007669"/>
    <property type="project" value="UniProtKB-SubCell"/>
</dbReference>
<name>A0A4Y2SK85_ARAVE</name>
<organism evidence="12 13">
    <name type="scientific">Araneus ventricosus</name>
    <name type="common">Orbweaver spider</name>
    <name type="synonym">Epeira ventricosa</name>
    <dbReference type="NCBI Taxonomy" id="182803"/>
    <lineage>
        <taxon>Eukaryota</taxon>
        <taxon>Metazoa</taxon>
        <taxon>Ecdysozoa</taxon>
        <taxon>Arthropoda</taxon>
        <taxon>Chelicerata</taxon>
        <taxon>Arachnida</taxon>
        <taxon>Araneae</taxon>
        <taxon>Araneomorphae</taxon>
        <taxon>Entelegynae</taxon>
        <taxon>Araneoidea</taxon>
        <taxon>Araneidae</taxon>
        <taxon>Araneus</taxon>
    </lineage>
</organism>
<dbReference type="OrthoDB" id="20282at2759"/>
<dbReference type="InterPro" id="IPR002110">
    <property type="entry name" value="Ankyrin_rpt"/>
</dbReference>
<dbReference type="SUPFAM" id="SSF48403">
    <property type="entry name" value="Ankyrin repeat"/>
    <property type="match status" value="1"/>
</dbReference>
<dbReference type="GO" id="GO:0090729">
    <property type="term" value="F:toxin activity"/>
    <property type="evidence" value="ECO:0007669"/>
    <property type="project" value="UniProtKB-KW"/>
</dbReference>
<comment type="subcellular location">
    <subcellularLocation>
        <location evidence="2">Secreted</location>
    </subcellularLocation>
    <subcellularLocation>
        <location evidence="1">Target cell membrane</location>
    </subcellularLocation>
</comment>
<gene>
    <name evidence="12" type="ORF">AVEN_252626_1</name>
</gene>
<dbReference type="Proteomes" id="UP000499080">
    <property type="component" value="Unassembled WGS sequence"/>
</dbReference>
<feature type="non-terminal residue" evidence="12">
    <location>
        <position position="207"/>
    </location>
</feature>
<accession>A0A4Y2SK85</accession>
<keyword evidence="8" id="KW-0638">Presynaptic neurotoxin</keyword>
<keyword evidence="5" id="KW-1052">Target cell membrane</keyword>
<evidence type="ECO:0000256" key="5">
    <source>
        <dbReference type="ARBA" id="ARBA00022537"/>
    </source>
</evidence>
<keyword evidence="6" id="KW-0800">Toxin</keyword>
<dbReference type="GO" id="GO:0044218">
    <property type="term" value="C:other organism cell membrane"/>
    <property type="evidence" value="ECO:0007669"/>
    <property type="project" value="UniProtKB-KW"/>
</dbReference>